<dbReference type="InterPro" id="IPR036249">
    <property type="entry name" value="Thioredoxin-like_sf"/>
</dbReference>
<dbReference type="AlphaFoldDB" id="A0A545TE87"/>
<dbReference type="InterPro" id="IPR000866">
    <property type="entry name" value="AhpC/TSA"/>
</dbReference>
<dbReference type="Proteomes" id="UP000317839">
    <property type="component" value="Unassembled WGS sequence"/>
</dbReference>
<dbReference type="Pfam" id="PF00578">
    <property type="entry name" value="AhpC-TSA"/>
    <property type="match status" value="1"/>
</dbReference>
<dbReference type="RefSeq" id="WP_142942115.1">
    <property type="nucleotide sequence ID" value="NZ_VIKR01000002.1"/>
</dbReference>
<dbReference type="InterPro" id="IPR013766">
    <property type="entry name" value="Thioredoxin_domain"/>
</dbReference>
<feature type="chain" id="PRO_5022050223" evidence="2">
    <location>
        <begin position="27"/>
        <end position="167"/>
    </location>
</feature>
<dbReference type="GO" id="GO:0015036">
    <property type="term" value="F:disulfide oxidoreductase activity"/>
    <property type="evidence" value="ECO:0007669"/>
    <property type="project" value="UniProtKB-ARBA"/>
</dbReference>
<dbReference type="PANTHER" id="PTHR42852:SF17">
    <property type="entry name" value="THIOREDOXIN-LIKE PROTEIN HI_1115"/>
    <property type="match status" value="1"/>
</dbReference>
<dbReference type="Gene3D" id="3.40.30.10">
    <property type="entry name" value="Glutaredoxin"/>
    <property type="match status" value="1"/>
</dbReference>
<accession>A0A545TE87</accession>
<feature type="signal peptide" evidence="2">
    <location>
        <begin position="1"/>
        <end position="26"/>
    </location>
</feature>
<proteinExistence type="predicted"/>
<feature type="domain" description="Thioredoxin" evidence="3">
    <location>
        <begin position="26"/>
        <end position="166"/>
    </location>
</feature>
<dbReference type="OrthoDB" id="9799347at2"/>
<dbReference type="CDD" id="cd02966">
    <property type="entry name" value="TlpA_like_family"/>
    <property type="match status" value="1"/>
</dbReference>
<keyword evidence="1" id="KW-0676">Redox-active center</keyword>
<dbReference type="PROSITE" id="PS00194">
    <property type="entry name" value="THIOREDOXIN_1"/>
    <property type="match status" value="1"/>
</dbReference>
<dbReference type="GO" id="GO:0016209">
    <property type="term" value="F:antioxidant activity"/>
    <property type="evidence" value="ECO:0007669"/>
    <property type="project" value="InterPro"/>
</dbReference>
<reference evidence="4 5" key="1">
    <citation type="submission" date="2019-06" db="EMBL/GenBank/DDBJ databases">
        <title>Draft genome of Aliikangiella marina GYP-15.</title>
        <authorList>
            <person name="Wang G."/>
        </authorList>
    </citation>
    <scope>NUCLEOTIDE SEQUENCE [LARGE SCALE GENOMIC DNA]</scope>
    <source>
        <strain evidence="4 5">GYP-15</strain>
    </source>
</reference>
<dbReference type="InterPro" id="IPR017937">
    <property type="entry name" value="Thioredoxin_CS"/>
</dbReference>
<evidence type="ECO:0000313" key="5">
    <source>
        <dbReference type="Proteomes" id="UP000317839"/>
    </source>
</evidence>
<sequence>MKNQWVNKVKGILVATLMVFSVNAVAENKVQAPDFTLKARSGDNKRLSDYRGQVVLLNFWASWCVPCRAEMPILDDIHKKYEALGFTVLGVNVDLDSNKAIKYLKDTPVDFPVLYDPKGDVSKLYSVSAMPSTAIIDRDGNVRYIHPGYKDGDGDKYRAKIKELMRE</sequence>
<comment type="caution">
    <text evidence="4">The sequence shown here is derived from an EMBL/GenBank/DDBJ whole genome shotgun (WGS) entry which is preliminary data.</text>
</comment>
<protein>
    <submittedName>
        <fullName evidence="4">TlpA family protein disulfide reductase</fullName>
    </submittedName>
</protein>
<dbReference type="EMBL" id="VIKR01000002">
    <property type="protein sequence ID" value="TQV75501.1"/>
    <property type="molecule type" value="Genomic_DNA"/>
</dbReference>
<dbReference type="PROSITE" id="PS51352">
    <property type="entry name" value="THIOREDOXIN_2"/>
    <property type="match status" value="1"/>
</dbReference>
<keyword evidence="2" id="KW-0732">Signal</keyword>
<evidence type="ECO:0000256" key="2">
    <source>
        <dbReference type="SAM" id="SignalP"/>
    </source>
</evidence>
<organism evidence="4 5">
    <name type="scientific">Aliikangiella marina</name>
    <dbReference type="NCBI Taxonomy" id="1712262"/>
    <lineage>
        <taxon>Bacteria</taxon>
        <taxon>Pseudomonadati</taxon>
        <taxon>Pseudomonadota</taxon>
        <taxon>Gammaproteobacteria</taxon>
        <taxon>Oceanospirillales</taxon>
        <taxon>Pleioneaceae</taxon>
        <taxon>Aliikangiella</taxon>
    </lineage>
</organism>
<evidence type="ECO:0000313" key="4">
    <source>
        <dbReference type="EMBL" id="TQV75501.1"/>
    </source>
</evidence>
<name>A0A545TE87_9GAMM</name>
<keyword evidence="5" id="KW-1185">Reference proteome</keyword>
<evidence type="ECO:0000256" key="1">
    <source>
        <dbReference type="ARBA" id="ARBA00023284"/>
    </source>
</evidence>
<dbReference type="InterPro" id="IPR050553">
    <property type="entry name" value="Thioredoxin_ResA/DsbE_sf"/>
</dbReference>
<evidence type="ECO:0000259" key="3">
    <source>
        <dbReference type="PROSITE" id="PS51352"/>
    </source>
</evidence>
<dbReference type="SUPFAM" id="SSF52833">
    <property type="entry name" value="Thioredoxin-like"/>
    <property type="match status" value="1"/>
</dbReference>
<dbReference type="PANTHER" id="PTHR42852">
    <property type="entry name" value="THIOL:DISULFIDE INTERCHANGE PROTEIN DSBE"/>
    <property type="match status" value="1"/>
</dbReference>
<gene>
    <name evidence="4" type="ORF">FLL45_11340</name>
</gene>